<evidence type="ECO:0000256" key="1">
    <source>
        <dbReference type="ARBA" id="ARBA00004752"/>
    </source>
</evidence>
<dbReference type="SUPFAM" id="SSF141523">
    <property type="entry name" value="L,D-transpeptidase catalytic domain-like"/>
    <property type="match status" value="1"/>
</dbReference>
<comment type="caution">
    <text evidence="9">The sequence shown here is derived from an EMBL/GenBank/DDBJ whole genome shotgun (WGS) entry which is preliminary data.</text>
</comment>
<dbReference type="PROSITE" id="PS52029">
    <property type="entry name" value="LD_TPASE"/>
    <property type="match status" value="1"/>
</dbReference>
<sequence>MIIAALCATLSAGCSMSPPKVAQAPARVDWGYTAKARQAMTAKWGVLGLRNGEWKWTPSKSTGPTDVVVNLSQQMAWVYRGGSLIGATTISSGMVGRESPAGYFPILEKDRFHKSNKYSAAPMPFMQRLNWYGVAMHGGELPGYPASHGCIRLPMKFAEKLFATTKVGDRVFVES</sequence>
<dbReference type="CDD" id="cd16913">
    <property type="entry name" value="YkuD_like"/>
    <property type="match status" value="1"/>
</dbReference>
<dbReference type="GO" id="GO:0005576">
    <property type="term" value="C:extracellular region"/>
    <property type="evidence" value="ECO:0007669"/>
    <property type="project" value="TreeGrafter"/>
</dbReference>
<comment type="pathway">
    <text evidence="1 7">Cell wall biogenesis; peptidoglycan biosynthesis.</text>
</comment>
<dbReference type="InterPro" id="IPR038063">
    <property type="entry name" value="Transpep_catalytic_dom"/>
</dbReference>
<feature type="domain" description="L,D-TPase catalytic" evidence="8">
    <location>
        <begin position="65"/>
        <end position="174"/>
    </location>
</feature>
<evidence type="ECO:0000259" key="8">
    <source>
        <dbReference type="PROSITE" id="PS52029"/>
    </source>
</evidence>
<dbReference type="Proteomes" id="UP000274661">
    <property type="component" value="Unassembled WGS sequence"/>
</dbReference>
<dbReference type="OrthoDB" id="463216at2"/>
<keyword evidence="3" id="KW-0808">Transferase</keyword>
<dbReference type="PANTHER" id="PTHR30582:SF2">
    <property type="entry name" value="L,D-TRANSPEPTIDASE YCIB-RELATED"/>
    <property type="match status" value="1"/>
</dbReference>
<dbReference type="AlphaFoldDB" id="A0A429VEC4"/>
<dbReference type="PANTHER" id="PTHR30582">
    <property type="entry name" value="L,D-TRANSPEPTIDASE"/>
    <property type="match status" value="1"/>
</dbReference>
<name>A0A429VEC4_9SPHN</name>
<keyword evidence="6 7" id="KW-0961">Cell wall biogenesis/degradation</keyword>
<dbReference type="UniPathway" id="UPA00219"/>
<evidence type="ECO:0000256" key="3">
    <source>
        <dbReference type="ARBA" id="ARBA00022679"/>
    </source>
</evidence>
<evidence type="ECO:0000256" key="2">
    <source>
        <dbReference type="ARBA" id="ARBA00005992"/>
    </source>
</evidence>
<evidence type="ECO:0000313" key="9">
    <source>
        <dbReference type="EMBL" id="RST32294.1"/>
    </source>
</evidence>
<evidence type="ECO:0000256" key="6">
    <source>
        <dbReference type="ARBA" id="ARBA00023316"/>
    </source>
</evidence>
<protein>
    <recommendedName>
        <fullName evidence="8">L,D-TPase catalytic domain-containing protein</fullName>
    </recommendedName>
</protein>
<dbReference type="Gene3D" id="2.40.440.10">
    <property type="entry name" value="L,D-transpeptidase catalytic domain-like"/>
    <property type="match status" value="1"/>
</dbReference>
<evidence type="ECO:0000256" key="5">
    <source>
        <dbReference type="ARBA" id="ARBA00022984"/>
    </source>
</evidence>
<reference evidence="9 10" key="1">
    <citation type="submission" date="2018-12" db="EMBL/GenBank/DDBJ databases">
        <title>Sphingomonas sp. HMF7854 Genome sequencing and assembly.</title>
        <authorList>
            <person name="Cha I."/>
            <person name="Kang H."/>
            <person name="Kim H."/>
            <person name="Kang J."/>
            <person name="Joh K."/>
        </authorList>
    </citation>
    <scope>NUCLEOTIDE SEQUENCE [LARGE SCALE GENOMIC DNA]</scope>
    <source>
        <strain evidence="9 10">HMF7854</strain>
    </source>
</reference>
<comment type="similarity">
    <text evidence="2">Belongs to the YkuD family.</text>
</comment>
<dbReference type="GO" id="GO:0018104">
    <property type="term" value="P:peptidoglycan-protein cross-linking"/>
    <property type="evidence" value="ECO:0007669"/>
    <property type="project" value="TreeGrafter"/>
</dbReference>
<dbReference type="NCBIfam" id="NF004785">
    <property type="entry name" value="PRK06132.1-2"/>
    <property type="match status" value="1"/>
</dbReference>
<dbReference type="Pfam" id="PF03734">
    <property type="entry name" value="YkuD"/>
    <property type="match status" value="1"/>
</dbReference>
<dbReference type="GO" id="GO:0008360">
    <property type="term" value="P:regulation of cell shape"/>
    <property type="evidence" value="ECO:0007669"/>
    <property type="project" value="UniProtKB-UniRule"/>
</dbReference>
<proteinExistence type="inferred from homology"/>
<dbReference type="GO" id="GO:0071555">
    <property type="term" value="P:cell wall organization"/>
    <property type="evidence" value="ECO:0007669"/>
    <property type="project" value="UniProtKB-UniRule"/>
</dbReference>
<keyword evidence="5 7" id="KW-0573">Peptidoglycan synthesis</keyword>
<dbReference type="InterPro" id="IPR050979">
    <property type="entry name" value="LD-transpeptidase"/>
</dbReference>
<feature type="active site" description="Proton donor/acceptor" evidence="7">
    <location>
        <position position="137"/>
    </location>
</feature>
<organism evidence="9 10">
    <name type="scientific">Sphingomonas ginkgonis</name>
    <dbReference type="NCBI Taxonomy" id="2315330"/>
    <lineage>
        <taxon>Bacteria</taxon>
        <taxon>Pseudomonadati</taxon>
        <taxon>Pseudomonadota</taxon>
        <taxon>Alphaproteobacteria</taxon>
        <taxon>Sphingomonadales</taxon>
        <taxon>Sphingomonadaceae</taxon>
        <taxon>Sphingomonas</taxon>
    </lineage>
</organism>
<accession>A0A429VEC4</accession>
<dbReference type="GO" id="GO:0016740">
    <property type="term" value="F:transferase activity"/>
    <property type="evidence" value="ECO:0007669"/>
    <property type="project" value="UniProtKB-KW"/>
</dbReference>
<dbReference type="InterPro" id="IPR005490">
    <property type="entry name" value="LD_TPept_cat_dom"/>
</dbReference>
<evidence type="ECO:0000313" key="10">
    <source>
        <dbReference type="Proteomes" id="UP000274661"/>
    </source>
</evidence>
<keyword evidence="10" id="KW-1185">Reference proteome</keyword>
<dbReference type="GO" id="GO:0071972">
    <property type="term" value="F:peptidoglycan L,D-transpeptidase activity"/>
    <property type="evidence" value="ECO:0007669"/>
    <property type="project" value="TreeGrafter"/>
</dbReference>
<dbReference type="EMBL" id="RWJF01000001">
    <property type="protein sequence ID" value="RST32294.1"/>
    <property type="molecule type" value="Genomic_DNA"/>
</dbReference>
<evidence type="ECO:0000256" key="7">
    <source>
        <dbReference type="PROSITE-ProRule" id="PRU01373"/>
    </source>
</evidence>
<feature type="active site" description="Nucleophile" evidence="7">
    <location>
        <position position="150"/>
    </location>
</feature>
<gene>
    <name evidence="9" type="ORF">HMF7854_13745</name>
</gene>
<keyword evidence="4 7" id="KW-0133">Cell shape</keyword>
<evidence type="ECO:0000256" key="4">
    <source>
        <dbReference type="ARBA" id="ARBA00022960"/>
    </source>
</evidence>